<reference evidence="1 2" key="1">
    <citation type="submission" date="2021-06" db="EMBL/GenBank/DDBJ databases">
        <title>Caerostris extrusa draft genome.</title>
        <authorList>
            <person name="Kono N."/>
            <person name="Arakawa K."/>
        </authorList>
    </citation>
    <scope>NUCLEOTIDE SEQUENCE [LARGE SCALE GENOMIC DNA]</scope>
</reference>
<keyword evidence="2" id="KW-1185">Reference proteome</keyword>
<accession>A0AAV4WZY5</accession>
<comment type="caution">
    <text evidence="1">The sequence shown here is derived from an EMBL/GenBank/DDBJ whole genome shotgun (WGS) entry which is preliminary data.</text>
</comment>
<proteinExistence type="predicted"/>
<gene>
    <name evidence="1" type="ORF">CEXT_715311</name>
</gene>
<evidence type="ECO:0000313" key="1">
    <source>
        <dbReference type="EMBL" id="GIY87530.1"/>
    </source>
</evidence>
<organism evidence="1 2">
    <name type="scientific">Caerostris extrusa</name>
    <name type="common">Bark spider</name>
    <name type="synonym">Caerostris bankana</name>
    <dbReference type="NCBI Taxonomy" id="172846"/>
    <lineage>
        <taxon>Eukaryota</taxon>
        <taxon>Metazoa</taxon>
        <taxon>Ecdysozoa</taxon>
        <taxon>Arthropoda</taxon>
        <taxon>Chelicerata</taxon>
        <taxon>Arachnida</taxon>
        <taxon>Araneae</taxon>
        <taxon>Araneomorphae</taxon>
        <taxon>Entelegynae</taxon>
        <taxon>Araneoidea</taxon>
        <taxon>Araneidae</taxon>
        <taxon>Caerostris</taxon>
    </lineage>
</organism>
<dbReference type="Proteomes" id="UP001054945">
    <property type="component" value="Unassembled WGS sequence"/>
</dbReference>
<dbReference type="AlphaFoldDB" id="A0AAV4WZY5"/>
<protein>
    <submittedName>
        <fullName evidence="1">Uncharacterized protein</fullName>
    </submittedName>
</protein>
<dbReference type="EMBL" id="BPLR01016948">
    <property type="protein sequence ID" value="GIY87530.1"/>
    <property type="molecule type" value="Genomic_DNA"/>
</dbReference>
<sequence>MKRLHAGERGIGQIDVAQVGAMHATPMILIGLMHELSENESVVTNHVCTVSAWCAEEFHARDENTYLTCHLFRRAAKKNQRKLEDKNREFKVEWTESFELKIKGWTSELYYLLRKVPKSY</sequence>
<name>A0AAV4WZY5_CAEEX</name>
<evidence type="ECO:0000313" key="2">
    <source>
        <dbReference type="Proteomes" id="UP001054945"/>
    </source>
</evidence>